<feature type="transmembrane region" description="Helical" evidence="3">
    <location>
        <begin position="362"/>
        <end position="380"/>
    </location>
</feature>
<feature type="transmembrane region" description="Helical" evidence="3">
    <location>
        <begin position="400"/>
        <end position="422"/>
    </location>
</feature>
<dbReference type="PANTHER" id="PTHR43373">
    <property type="entry name" value="NA(+)/H(+) ANTIPORTER SUBUNIT"/>
    <property type="match status" value="1"/>
</dbReference>
<dbReference type="GO" id="GO:0016020">
    <property type="term" value="C:membrane"/>
    <property type="evidence" value="ECO:0007669"/>
    <property type="project" value="UniProtKB-SubCell"/>
</dbReference>
<dbReference type="PANTHER" id="PTHR43373:SF1">
    <property type="entry name" value="NA(+)_H(+) ANTIPORTER SUBUNIT A"/>
    <property type="match status" value="1"/>
</dbReference>
<proteinExistence type="predicted"/>
<evidence type="ECO:0000313" key="5">
    <source>
        <dbReference type="EMBL" id="HDY59046.1"/>
    </source>
</evidence>
<evidence type="ECO:0000256" key="2">
    <source>
        <dbReference type="RuleBase" id="RU000320"/>
    </source>
</evidence>
<feature type="transmembrane region" description="Helical" evidence="3">
    <location>
        <begin position="494"/>
        <end position="516"/>
    </location>
</feature>
<organism evidence="5">
    <name type="scientific">candidate division WOR-3 bacterium</name>
    <dbReference type="NCBI Taxonomy" id="2052148"/>
    <lineage>
        <taxon>Bacteria</taxon>
        <taxon>Bacteria division WOR-3</taxon>
    </lineage>
</organism>
<gene>
    <name evidence="5" type="ORF">ENP86_05795</name>
</gene>
<evidence type="ECO:0000256" key="1">
    <source>
        <dbReference type="ARBA" id="ARBA00004127"/>
    </source>
</evidence>
<feature type="transmembrane region" description="Helical" evidence="3">
    <location>
        <begin position="601"/>
        <end position="623"/>
    </location>
</feature>
<evidence type="ECO:0000259" key="4">
    <source>
        <dbReference type="Pfam" id="PF00361"/>
    </source>
</evidence>
<keyword evidence="2 3" id="KW-0812">Transmembrane</keyword>
<name>A0A7V0Z5H7_UNCW3</name>
<feature type="transmembrane region" description="Helical" evidence="3">
    <location>
        <begin position="193"/>
        <end position="213"/>
    </location>
</feature>
<feature type="transmembrane region" description="Helical" evidence="3">
    <location>
        <begin position="269"/>
        <end position="288"/>
    </location>
</feature>
<feature type="transmembrane region" description="Helical" evidence="3">
    <location>
        <begin position="6"/>
        <end position="23"/>
    </location>
</feature>
<feature type="domain" description="NADH:quinone oxidoreductase/Mrp antiporter transmembrane" evidence="4">
    <location>
        <begin position="123"/>
        <end position="414"/>
    </location>
</feature>
<feature type="transmembrane region" description="Helical" evidence="3">
    <location>
        <begin position="160"/>
        <end position="181"/>
    </location>
</feature>
<feature type="transmembrane region" description="Helical" evidence="3">
    <location>
        <begin position="308"/>
        <end position="327"/>
    </location>
</feature>
<feature type="transmembrane region" description="Helical" evidence="3">
    <location>
        <begin position="30"/>
        <end position="50"/>
    </location>
</feature>
<keyword evidence="3" id="KW-1133">Transmembrane helix</keyword>
<feature type="transmembrane region" description="Helical" evidence="3">
    <location>
        <begin position="443"/>
        <end position="464"/>
    </location>
</feature>
<dbReference type="InterPro" id="IPR050616">
    <property type="entry name" value="CPA3_Na-H_Antiporter_A"/>
</dbReference>
<comment type="caution">
    <text evidence="5">The sequence shown here is derived from an EMBL/GenBank/DDBJ whole genome shotgun (WGS) entry which is preliminary data.</text>
</comment>
<dbReference type="InterPro" id="IPR001750">
    <property type="entry name" value="ND/Mrp_TM"/>
</dbReference>
<dbReference type="Pfam" id="PF00361">
    <property type="entry name" value="Proton_antipo_M"/>
    <property type="match status" value="1"/>
</dbReference>
<feature type="transmembrane region" description="Helical" evidence="3">
    <location>
        <begin position="107"/>
        <end position="133"/>
    </location>
</feature>
<accession>A0A7V0Z5H7</accession>
<keyword evidence="3" id="KW-0472">Membrane</keyword>
<protein>
    <submittedName>
        <fullName evidence="5">NADH-quinone oxidoreductase subunit L</fullName>
    </submittedName>
</protein>
<feature type="transmembrane region" description="Helical" evidence="3">
    <location>
        <begin position="70"/>
        <end position="95"/>
    </location>
</feature>
<sequence>MNPEVLLISIFLPVIVAVIAILIPRSIKGLREFISVLGGVVLVYIAWLLFDYKNLTLNLPWFNWLGFDLRLYHFNAFTLLWINIFGLLISLYSIIKMADHPRVKEYYFYLFLTIGFANGAILADNFVVLLMFWEGLLLTLYGFITLGNTENTQRTATKAFIINGFCDFCMIFGIALLWYLTGKASLSEISHEPVRATGLYLLSFIMIMIGALGKGGAMPFHTWIPDAAIDAPVSFMAFLPGALEKLLGIFLLTRISFELFVIKDTPASVILMIIGSITIVLAVLMALIQKDYKKLLSFHAISQYGYMVLGLGTALPIGIIGGIFHMLNNAIYKSGLFMIAGAVEHRTGTTEMKKLGGLKDEMPITAICYLILAAAISGIWPLNGFVSKELVIHGAYETGFVIFAIAGWVGAIFTFLSFLKAGHSIFLGPRNKELPKIKEAESTFLIPMIILAVLCVVFGVYNYIPFKYFFEPLLEMHPEAMSHHYDFSAHALDLINPVAAVSIFMLLIGLVIHLYGWNKAEKRAYMASEVIHKLPVLSTLYDWSEARFFDIYEQGVKFLRGLAHILYVAIDRPIDYFYERTVTLTGQAFTKILQYAHNGHYANYLAWCIAGLTIIVYFILSIIK</sequence>
<dbReference type="GO" id="GO:0012505">
    <property type="term" value="C:endomembrane system"/>
    <property type="evidence" value="ECO:0007669"/>
    <property type="project" value="UniProtKB-SubCell"/>
</dbReference>
<reference evidence="5" key="1">
    <citation type="journal article" date="2020" name="mSystems">
        <title>Genome- and Community-Level Interaction Insights into Carbon Utilization and Element Cycling Functions of Hydrothermarchaeota in Hydrothermal Sediment.</title>
        <authorList>
            <person name="Zhou Z."/>
            <person name="Liu Y."/>
            <person name="Xu W."/>
            <person name="Pan J."/>
            <person name="Luo Z.H."/>
            <person name="Li M."/>
        </authorList>
    </citation>
    <scope>NUCLEOTIDE SEQUENCE [LARGE SCALE GENOMIC DNA]</scope>
    <source>
        <strain evidence="5">SpSt-258</strain>
    </source>
</reference>
<dbReference type="EMBL" id="DSKY01000014">
    <property type="protein sequence ID" value="HDY59046.1"/>
    <property type="molecule type" value="Genomic_DNA"/>
</dbReference>
<dbReference type="AlphaFoldDB" id="A0A7V0Z5H7"/>
<comment type="subcellular location">
    <subcellularLocation>
        <location evidence="1">Endomembrane system</location>
        <topology evidence="1">Multi-pass membrane protein</topology>
    </subcellularLocation>
    <subcellularLocation>
        <location evidence="2">Membrane</location>
        <topology evidence="2">Multi-pass membrane protein</topology>
    </subcellularLocation>
</comment>
<evidence type="ECO:0000256" key="3">
    <source>
        <dbReference type="SAM" id="Phobius"/>
    </source>
</evidence>